<evidence type="ECO:0000256" key="5">
    <source>
        <dbReference type="ARBA" id="ARBA00030436"/>
    </source>
</evidence>
<reference evidence="8" key="1">
    <citation type="submission" date="2022-10" db="EMBL/GenBank/DDBJ databases">
        <title>Divergent RNA viruses in the cosmopolitan monoxenous trypanosomatid Leptomonas pyrrhocoris.</title>
        <authorList>
            <person name="Grybchuk D."/>
            <person name="Macedo D.H."/>
            <person name="Kostygov A."/>
            <person name="Votypka J."/>
            <person name="Sevcik J."/>
            <person name="Yurchenko V."/>
        </authorList>
    </citation>
    <scope>NUCLEOTIDE SEQUENCE</scope>
    <source>
        <strain evidence="8">LbvCZ-Br02</strain>
    </source>
</reference>
<protein>
    <recommendedName>
        <fullName evidence="2">RNA-directed RNA polymerase L</fullName>
        <ecNumber evidence="1">2.7.7.48</ecNumber>
    </recommendedName>
    <alternativeName>
        <fullName evidence="4">Large structural protein</fullName>
    </alternativeName>
    <alternativeName>
        <fullName evidence="6">Replicase</fullName>
    </alternativeName>
    <alternativeName>
        <fullName evidence="5">Transcriptase</fullName>
    </alternativeName>
</protein>
<proteinExistence type="predicted"/>
<evidence type="ECO:0000256" key="1">
    <source>
        <dbReference type="ARBA" id="ARBA00012494"/>
    </source>
</evidence>
<feature type="domain" description="RdRp catalytic" evidence="7">
    <location>
        <begin position="891"/>
        <end position="1102"/>
    </location>
</feature>
<name>A0AA50KHH2_9VIRU</name>
<dbReference type="GO" id="GO:0003968">
    <property type="term" value="F:RNA-directed RNA polymerase activity"/>
    <property type="evidence" value="ECO:0007669"/>
    <property type="project" value="UniProtKB-KW"/>
</dbReference>
<sequence>MALRLGLFAQVDHEGLYHKDSDCTSSQYTSDDADLLPLVQWDPASQSVSVSCGQAQPYSTMLSALSVSSDSVRLSLPSLRDLPHELVCNALYGPSGIDIRTLGIWAKPPVGKLTPDIYLRGPPHVFIEVKTTRGGHSASFKRALDQYLFSQFEPLEDTYSAAVVVSDTALTHSLCLSFSPEESNYLISLVRIGHYIQNQAQDQGAPPLRPSDVGMKLIIPPVELRGSARTTISDEMVSHWIKELPNSQPLWVARGAEAFNKSFIRTEIKAEHGLNLVDILWENRPMIPSKGTLQDLPYSDIDLIENPILHYLCMKTWPNLMAGNEVRKYEYLRDRFEDVVTASAEDVVRGLWGSMIDPEDRVNNVYRYHRPESNTVQTAEREKIELFSHIIQKRRAKRLQRQGERLGPVDCDINDVIRSMYQQVEDNYAEPDVPRVDSTVYKPSFSAEAWSVDSRFYQTVISELNVGRNSAKGNWNRFHVQKVGRYPAILYTHGTGQDSHQFYFLVAKLDQKPRGKRFEQIGQSGWYYNTQVLSINTSKISQSINMFEKLYCLRHFWRSLFPDLEDRAQSHHAMSCLIAADAKQATIDLCSLFRYIYMELTKPHCADPAKILSKVPVIRTPLQQLILSRMYKLCQVESAEIYQDETLEDRFSSVSWVDGQPINDFRLCISLSYMHYATSHPVSSGLHSATKITEKILKMEELMPEDCRNIGWRSPSNPGVHEFNVHYVEQLGKETSKFLKREHRNFDSLLESLANECSFHDLAFFSTFKKSTRLERTKRQSQRCYAFEAVKAMNFDASVITPYEDLARLIRDADTDNGRQVSIFTKDQQTGLREIYVLTMPMRMCIKFSEILFRVINRCLPNETLCEPHRKHTILKRHSDSVSESCKQLRRLDKVGSGEVTVLRFSNSADAKTWSQQFCMANFGCYITALLVDAYGDDSLPLVRYLMAVLNLISNKEIILPDPVVEWFNTHPCNGEESESFSLLRKYLADKTKHGPHGGLRNESNMMQGIPHELSSSLHAAHLMQTTAYLHRFINRLKVANLPPSVRVGHEVISTMVSSDDSGVVVSIPILHNGSKESLMFLERVSKSVSLLGYGLEEAKCLMGARVSIEKSTIYALSPIFEFNSKFYFGSNEYTADIKFMTTALSCGYHDNLIGRVNEALSSLSGIVSQGITQDLADHVQYSVNRMHRRMLYNHDIVDSKPFEVQAPALGWVPLAPVGMIGLMSIPLFRDYLVIRKSKDVKYYDVWSLIGDEEYALNMRFTLGTNSAYRSVVRRWNLSKDKILSVVNSSRESLISFFSGNCSQSMKVELKLMTPGAKISMAFVSLAKIHASSSYAANQKCMTMMGSKEKYTLSELIDKMKDLPDTPFGTIPENGDVKLMKDILASCVETEKPRLMRHSNKLKISYLENTETGNVLSTMCRHWTLPSQRGYDLVEKLKSVGFMIDNDVEVTVAQYDGDAFKVLKLLRNFDDRVKTVSYFGPTIKGSRVIDSYPNFLSSQWSPRRSMTISGSGHRVIAERVYDSETFQSAEILRNYSFVREGWPFLTEYVLSVIDDLPGNISVDRNCSKEELLYILRGSANRFNHEKRFRLTHSDRDIDVFSVKPGVKFIKRFGSWYKVSGEGEEETVTMEDGTADPVGFGFSKVVKAPDVSVDVRELMLLMDKRSSRLIVTSREMPELKNRLASFRIPPMNVDKYIALCTSLERQFGEVTKLVYNAGMVSDYSIWSRMIQIANSSDNANPLTKAAASHVMNEAMRPGRGDAESMEALLRMDKEYNSGSFELRFYDYIHGPRDKEWESGEQVEVSANEKEAVDIIRLHLGIETLETALAACEELCKQRGLSSVVQAALLALEENIPLKIETPSANVAFDLGEDFMADLGFDLEDVDSNQEQHADPNCLDERITFEAMLENVMQQVSTLTGSLDALHYETALPNFQEDLVHYLSGPSFEIGQGLWPKLTRLYVSAREKNRSKGFFSLPEVEYNPTKEGEVWFNRGRAYAVDQDGFHQLTEVDEVWSQRWRVAIGRLRDMIRDRRRRT</sequence>
<evidence type="ECO:0000256" key="6">
    <source>
        <dbReference type="ARBA" id="ARBA00031012"/>
    </source>
</evidence>
<dbReference type="EC" id="2.7.7.48" evidence="1"/>
<keyword evidence="3" id="KW-0808">Transferase</keyword>
<evidence type="ECO:0000256" key="2">
    <source>
        <dbReference type="ARBA" id="ARBA00018602"/>
    </source>
</evidence>
<keyword evidence="8" id="KW-0548">Nucleotidyltransferase</keyword>
<evidence type="ECO:0000256" key="3">
    <source>
        <dbReference type="ARBA" id="ARBA00022679"/>
    </source>
</evidence>
<keyword evidence="8" id="KW-0696">RNA-directed RNA polymerase</keyword>
<dbReference type="EMBL" id="OP722870">
    <property type="protein sequence ID" value="WMB96294.1"/>
    <property type="molecule type" value="Viral_cRNA"/>
</dbReference>
<dbReference type="GO" id="GO:0006351">
    <property type="term" value="P:DNA-templated transcription"/>
    <property type="evidence" value="ECO:0007669"/>
    <property type="project" value="InterPro"/>
</dbReference>
<dbReference type="Pfam" id="PF04196">
    <property type="entry name" value="Bunya_RdRp"/>
    <property type="match status" value="1"/>
</dbReference>
<dbReference type="PROSITE" id="PS50525">
    <property type="entry name" value="RDRP_SSRNA_NEG_SEG"/>
    <property type="match status" value="1"/>
</dbReference>
<evidence type="ECO:0000259" key="7">
    <source>
        <dbReference type="PROSITE" id="PS50525"/>
    </source>
</evidence>
<dbReference type="InterPro" id="IPR007099">
    <property type="entry name" value="RNA-dir_pol_NSvirus"/>
</dbReference>
<accession>A0AA50KHH2</accession>
<organism evidence="8">
    <name type="scientific">Leptomonas pyrrhocoris leishbunyavirus 1</name>
    <dbReference type="NCBI Taxonomy" id="3070839"/>
    <lineage>
        <taxon>Viruses</taxon>
        <taxon>Riboviria</taxon>
        <taxon>Orthornavirae</taxon>
        <taxon>Negarnaviricota</taxon>
        <taxon>Polyploviricotina</taxon>
        <taxon>Bunyaviricetes</taxon>
        <taxon>Hareavirales</taxon>
        <taxon>Leishbuviridae</taxon>
    </lineage>
</organism>
<dbReference type="InterPro" id="IPR007322">
    <property type="entry name" value="RNA_pol_bunyavir"/>
</dbReference>
<evidence type="ECO:0000256" key="4">
    <source>
        <dbReference type="ARBA" id="ARBA00030285"/>
    </source>
</evidence>
<evidence type="ECO:0000313" key="8">
    <source>
        <dbReference type="EMBL" id="WMB96294.1"/>
    </source>
</evidence>
<dbReference type="GO" id="GO:0039694">
    <property type="term" value="P:viral RNA genome replication"/>
    <property type="evidence" value="ECO:0007669"/>
    <property type="project" value="InterPro"/>
</dbReference>